<feature type="transmembrane region" description="Helical" evidence="1">
    <location>
        <begin position="67"/>
        <end position="84"/>
    </location>
</feature>
<keyword evidence="1" id="KW-1133">Transmembrane helix</keyword>
<dbReference type="GO" id="GO:0005743">
    <property type="term" value="C:mitochondrial inner membrane"/>
    <property type="evidence" value="ECO:0007669"/>
    <property type="project" value="InterPro"/>
</dbReference>
<proteinExistence type="predicted"/>
<dbReference type="GO" id="GO:0045271">
    <property type="term" value="C:respiratory chain complex I"/>
    <property type="evidence" value="ECO:0007669"/>
    <property type="project" value="InterPro"/>
</dbReference>
<dbReference type="AlphaFoldDB" id="A0A0X3P267"/>
<accession>A0A0X3P267</accession>
<dbReference type="InterPro" id="IPR026627">
    <property type="entry name" value="NDUFB2_animal"/>
</dbReference>
<dbReference type="EMBL" id="GEEE01017260">
    <property type="protein sequence ID" value="JAP45965.1"/>
    <property type="molecule type" value="Transcribed_RNA"/>
</dbReference>
<name>A0A0X3P267_SCHSO</name>
<keyword evidence="1" id="KW-0812">Transmembrane</keyword>
<reference evidence="2" key="1">
    <citation type="submission" date="2016-01" db="EMBL/GenBank/DDBJ databases">
        <title>Reference transcriptome for the parasite Schistocephalus solidus: insights into the molecular evolution of parasitism.</title>
        <authorList>
            <person name="Hebert F.O."/>
            <person name="Grambauer S."/>
            <person name="Barber I."/>
            <person name="Landry C.R."/>
            <person name="Aubin-Horth N."/>
        </authorList>
    </citation>
    <scope>NUCLEOTIDE SEQUENCE</scope>
</reference>
<sequence length="114" mass="13728">MRTPFSCHRDSLGKRCLFVILPRMSMLLRFRPRTLQSIVRFAKRCSHDEVKLCYRENTYHDEKADRMFIYCSTFLWMWISYHFINNYDMLLGHSVHPDRKTFTDSELGVADVNI</sequence>
<keyword evidence="1" id="KW-0472">Membrane</keyword>
<dbReference type="Pfam" id="PF14813">
    <property type="entry name" value="NADH_B2"/>
    <property type="match status" value="1"/>
</dbReference>
<protein>
    <submittedName>
        <fullName evidence="2">NADH dehydrogenase [ubiquinone] 1 beta subcomplex subunit 2</fullName>
    </submittedName>
</protein>
<organism evidence="2">
    <name type="scientific">Schistocephalus solidus</name>
    <name type="common">Tapeworm</name>
    <dbReference type="NCBI Taxonomy" id="70667"/>
    <lineage>
        <taxon>Eukaryota</taxon>
        <taxon>Metazoa</taxon>
        <taxon>Spiralia</taxon>
        <taxon>Lophotrochozoa</taxon>
        <taxon>Platyhelminthes</taxon>
        <taxon>Cestoda</taxon>
        <taxon>Eucestoda</taxon>
        <taxon>Diphyllobothriidea</taxon>
        <taxon>Diphyllobothriidae</taxon>
        <taxon>Schistocephalus</taxon>
    </lineage>
</organism>
<evidence type="ECO:0000313" key="2">
    <source>
        <dbReference type="EMBL" id="JAP45965.1"/>
    </source>
</evidence>
<keyword evidence="2" id="KW-0830">Ubiquinone</keyword>
<gene>
    <name evidence="2" type="primary">NDUB2</name>
    <name evidence="2" type="ORF">TR122218</name>
</gene>
<evidence type="ECO:0000256" key="1">
    <source>
        <dbReference type="SAM" id="Phobius"/>
    </source>
</evidence>